<organism evidence="2 3">
    <name type="scientific">Mumia zhuanghuii</name>
    <dbReference type="NCBI Taxonomy" id="2585211"/>
    <lineage>
        <taxon>Bacteria</taxon>
        <taxon>Bacillati</taxon>
        <taxon>Actinomycetota</taxon>
        <taxon>Actinomycetes</taxon>
        <taxon>Propionibacteriales</taxon>
        <taxon>Nocardioidaceae</taxon>
        <taxon>Mumia</taxon>
    </lineage>
</organism>
<evidence type="ECO:0000313" key="3">
    <source>
        <dbReference type="Proteomes" id="UP000307768"/>
    </source>
</evidence>
<evidence type="ECO:0000313" key="2">
    <source>
        <dbReference type="EMBL" id="KAA1422884.1"/>
    </source>
</evidence>
<dbReference type="PANTHER" id="PTHR35908:SF1">
    <property type="entry name" value="CONSERVED PROTEIN"/>
    <property type="match status" value="1"/>
</dbReference>
<dbReference type="AlphaFoldDB" id="A0A5Q6RY77"/>
<dbReference type="RefSeq" id="WP_149769834.1">
    <property type="nucleotide sequence ID" value="NZ_VDFQ02000003.1"/>
</dbReference>
<dbReference type="PANTHER" id="PTHR35908">
    <property type="entry name" value="HYPOTHETICAL FUSION PROTEIN"/>
    <property type="match status" value="1"/>
</dbReference>
<reference evidence="2 3" key="1">
    <citation type="submission" date="2019-09" db="EMBL/GenBank/DDBJ databases">
        <title>Mumia zhuanghuii sp. nov. isolated from the intestinal contents of plateau pika (Ochotona curzoniae) in the Qinghai-Tibet plateau of China.</title>
        <authorList>
            <person name="Tian Z."/>
        </authorList>
    </citation>
    <scope>NUCLEOTIDE SEQUENCE [LARGE SCALE GENOMIC DNA]</scope>
    <source>
        <strain evidence="3">350</strain>
    </source>
</reference>
<dbReference type="InterPro" id="IPR041581">
    <property type="entry name" value="Glyoxalase_6"/>
</dbReference>
<dbReference type="CDD" id="cd06587">
    <property type="entry name" value="VOC"/>
    <property type="match status" value="1"/>
</dbReference>
<dbReference type="Pfam" id="PF18029">
    <property type="entry name" value="Glyoxalase_6"/>
    <property type="match status" value="1"/>
</dbReference>
<feature type="domain" description="VOC" evidence="1">
    <location>
        <begin position="7"/>
        <end position="126"/>
    </location>
</feature>
<dbReference type="Proteomes" id="UP000307768">
    <property type="component" value="Unassembled WGS sequence"/>
</dbReference>
<protein>
    <submittedName>
        <fullName evidence="2">VOC family protein</fullName>
    </submittedName>
</protein>
<proteinExistence type="predicted"/>
<accession>A0A5Q6RY77</accession>
<dbReference type="EMBL" id="VDFQ02000003">
    <property type="protein sequence ID" value="KAA1422884.1"/>
    <property type="molecule type" value="Genomic_DNA"/>
</dbReference>
<sequence>MSGTGVRLGAYVLDCPDPLALARFYGRLLGVPVAEDSTDAWAELDGHGSTLAFQRVEGHEPPQWPDGVPQQAHLDLAVESYAAPHALAVSLGATPLDPVEPPAETGERGFRVYADPAGHPFCLCACN</sequence>
<dbReference type="OrthoDB" id="1645442at2"/>
<dbReference type="PROSITE" id="PS51819">
    <property type="entry name" value="VOC"/>
    <property type="match status" value="1"/>
</dbReference>
<comment type="caution">
    <text evidence="2">The sequence shown here is derived from an EMBL/GenBank/DDBJ whole genome shotgun (WGS) entry which is preliminary data.</text>
</comment>
<name>A0A5Q6RY77_9ACTN</name>
<dbReference type="InterPro" id="IPR037523">
    <property type="entry name" value="VOC_core"/>
</dbReference>
<gene>
    <name evidence="2" type="ORF">FE697_012110</name>
</gene>
<dbReference type="InterPro" id="IPR029068">
    <property type="entry name" value="Glyas_Bleomycin-R_OHBP_Dase"/>
</dbReference>
<dbReference type="Gene3D" id="3.10.180.10">
    <property type="entry name" value="2,3-Dihydroxybiphenyl 1,2-Dioxygenase, domain 1"/>
    <property type="match status" value="1"/>
</dbReference>
<evidence type="ECO:0000259" key="1">
    <source>
        <dbReference type="PROSITE" id="PS51819"/>
    </source>
</evidence>
<dbReference type="SUPFAM" id="SSF54593">
    <property type="entry name" value="Glyoxalase/Bleomycin resistance protein/Dihydroxybiphenyl dioxygenase"/>
    <property type="match status" value="1"/>
</dbReference>